<dbReference type="Gene3D" id="1.10.287.70">
    <property type="match status" value="1"/>
</dbReference>
<feature type="transmembrane region" description="Helical" evidence="6">
    <location>
        <begin position="472"/>
        <end position="496"/>
    </location>
</feature>
<dbReference type="GO" id="GO:0001518">
    <property type="term" value="C:voltage-gated sodium channel complex"/>
    <property type="evidence" value="ECO:0007669"/>
    <property type="project" value="TreeGrafter"/>
</dbReference>
<keyword evidence="4 6" id="KW-0472">Membrane</keyword>
<dbReference type="Pfam" id="PF00520">
    <property type="entry name" value="Ion_trans"/>
    <property type="match status" value="1"/>
</dbReference>
<feature type="domain" description="Ion transport" evidence="7">
    <location>
        <begin position="244"/>
        <end position="495"/>
    </location>
</feature>
<organism evidence="8 9">
    <name type="scientific">Symbiodinium microadriaticum</name>
    <name type="common">Dinoflagellate</name>
    <name type="synonym">Zooxanthella microadriatica</name>
    <dbReference type="NCBI Taxonomy" id="2951"/>
    <lineage>
        <taxon>Eukaryota</taxon>
        <taxon>Sar</taxon>
        <taxon>Alveolata</taxon>
        <taxon>Dinophyceae</taxon>
        <taxon>Suessiales</taxon>
        <taxon>Symbiodiniaceae</taxon>
        <taxon>Symbiodinium</taxon>
    </lineage>
</organism>
<evidence type="ECO:0000259" key="7">
    <source>
        <dbReference type="Pfam" id="PF00520"/>
    </source>
</evidence>
<evidence type="ECO:0000256" key="1">
    <source>
        <dbReference type="ARBA" id="ARBA00004141"/>
    </source>
</evidence>
<feature type="region of interest" description="Disordered" evidence="5">
    <location>
        <begin position="56"/>
        <end position="85"/>
    </location>
</feature>
<dbReference type="OrthoDB" id="417822at2759"/>
<evidence type="ECO:0000256" key="3">
    <source>
        <dbReference type="ARBA" id="ARBA00022989"/>
    </source>
</evidence>
<dbReference type="GO" id="GO:0005248">
    <property type="term" value="F:voltage-gated sodium channel activity"/>
    <property type="evidence" value="ECO:0007669"/>
    <property type="project" value="TreeGrafter"/>
</dbReference>
<dbReference type="PANTHER" id="PTHR10037:SF62">
    <property type="entry name" value="SODIUM CHANNEL PROTEIN 60E"/>
    <property type="match status" value="1"/>
</dbReference>
<proteinExistence type="predicted"/>
<feature type="compositionally biased region" description="Basic and acidic residues" evidence="5">
    <location>
        <begin position="144"/>
        <end position="163"/>
    </location>
</feature>
<dbReference type="InterPro" id="IPR005821">
    <property type="entry name" value="Ion_trans_dom"/>
</dbReference>
<evidence type="ECO:0000313" key="8">
    <source>
        <dbReference type="EMBL" id="OLP90237.1"/>
    </source>
</evidence>
<dbReference type="PANTHER" id="PTHR10037">
    <property type="entry name" value="VOLTAGE-GATED CATION CHANNEL CALCIUM AND SODIUM"/>
    <property type="match status" value="1"/>
</dbReference>
<feature type="transmembrane region" description="Helical" evidence="6">
    <location>
        <begin position="393"/>
        <end position="412"/>
    </location>
</feature>
<evidence type="ECO:0000313" key="9">
    <source>
        <dbReference type="Proteomes" id="UP000186817"/>
    </source>
</evidence>
<evidence type="ECO:0000256" key="6">
    <source>
        <dbReference type="SAM" id="Phobius"/>
    </source>
</evidence>
<dbReference type="SUPFAM" id="SSF81324">
    <property type="entry name" value="Voltage-gated potassium channels"/>
    <property type="match status" value="1"/>
</dbReference>
<comment type="caution">
    <text evidence="8">The sequence shown here is derived from an EMBL/GenBank/DDBJ whole genome shotgun (WGS) entry which is preliminary data.</text>
</comment>
<sequence length="1041" mass="115751">MAGGGQLGVLSRLPSLLQPCPSDGCRIEAALAILQPCEQMQQQDRQADVRRLTSDTWQLPGQGPGLESTKHNPSQTREHAMAASASTMKQDVWGEQAGEHLGCSIDVLKSQHQELLVRLSNQDDMLSRLLERPVLALPRTRTGVSERSRTSRDGVVRHTRQYEDDQADPEGDAVDKADSVSPSQLDMSSLRPNIFVSYTQTDLEHKEQALHVGSKSERRRFASLRNSRAFQGSERRIWKALVQHPSFEVFFGMVVLTNAVFIGVDVEQSLGSSSTPVAFQVLQYAYAFLFTLEFVARLMAFGLNLFLSDDALWSLLDAVVVLSSLWDIGVDIVAASRAGTEDAGGFAGVSSLKAFRVVRITRIVKAIRLMKIFRFVMALRTLVTSIFHTLKSLFWALILLAIIVYCFAILFVQAVNDYRSDVANHPLSHEMVSGSDRFFKNLPDTMLSLFMSIGGGVSWEEVLVPLRGMSAIWVWCFLFYISFTYFAVLNVVTGVFCQSAIESAQNDHTAVVQSILADKQAHLQKIRDLFGKLGDQDGVITYTMFEEKINSPAVREYFESLGLDVWDAWTFFKLLDQDAGDHESCSQVIDLASEGPITWTIIAMRVGELSAVAWPDRFYYIRFDSWRSDWSERTCIGIGKLFGLALRNIPDPPPPDQPPMVLAGALPKPTFGQLSPTMPPTYTMMPTIPDPPKWGEPPTSGPAPAKMSKEQMQRMLDPVKRFLLRPDQVCQQLFVAIGATTRVEGLLRNSFKTSFRVPSAGMALPTKGDLMLQAMQQAADFRKTATQQQEAEVAKAKAGLKEAAADLIKPVQAQPASAVELGLLPHSSDYNPKVTIGASLLRMHRPCEMPEFRYAQMTCSGVPSSCFHVLGRRPETQPAAKRELRQVWSCCQVSAMLRLVTGMPILLAFLWHVAASSQEMAQINPADLNAIGELYVPVEHICDGYQEQWDNCPGLEPCGPCEPRDCTMGPWSPWQLQGGCTGLQLRHREVEVTANHCGQPCNEALTETAAYVLDECKPKGQDCKFSTWQEWSECKNKKDYL</sequence>
<feature type="region of interest" description="Disordered" evidence="5">
    <location>
        <begin position="141"/>
        <end position="186"/>
    </location>
</feature>
<protein>
    <submittedName>
        <fullName evidence="8">Voltage-dependent R-type calcium channel subunit alpha-1E</fullName>
    </submittedName>
</protein>
<dbReference type="Proteomes" id="UP000186817">
    <property type="component" value="Unassembled WGS sequence"/>
</dbReference>
<accession>A0A1Q9D508</accession>
<keyword evidence="2 6" id="KW-0812">Transmembrane</keyword>
<name>A0A1Q9D508_SYMMI</name>
<evidence type="ECO:0000256" key="4">
    <source>
        <dbReference type="ARBA" id="ARBA00023136"/>
    </source>
</evidence>
<evidence type="ECO:0000256" key="2">
    <source>
        <dbReference type="ARBA" id="ARBA00022692"/>
    </source>
</evidence>
<dbReference type="InterPro" id="IPR027359">
    <property type="entry name" value="Volt_channel_dom_sf"/>
</dbReference>
<reference evidence="8 9" key="1">
    <citation type="submission" date="2016-02" db="EMBL/GenBank/DDBJ databases">
        <title>Genome analysis of coral dinoflagellate symbionts highlights evolutionary adaptations to a symbiotic lifestyle.</title>
        <authorList>
            <person name="Aranda M."/>
            <person name="Li Y."/>
            <person name="Liew Y.J."/>
            <person name="Baumgarten S."/>
            <person name="Simakov O."/>
            <person name="Wilson M."/>
            <person name="Piel J."/>
            <person name="Ashoor H."/>
            <person name="Bougouffa S."/>
            <person name="Bajic V.B."/>
            <person name="Ryu T."/>
            <person name="Ravasi T."/>
            <person name="Bayer T."/>
            <person name="Micklem G."/>
            <person name="Kim H."/>
            <person name="Bhak J."/>
            <person name="Lajeunesse T.C."/>
            <person name="Voolstra C.R."/>
        </authorList>
    </citation>
    <scope>NUCLEOTIDE SEQUENCE [LARGE SCALE GENOMIC DNA]</scope>
    <source>
        <strain evidence="8 9">CCMP2467</strain>
    </source>
</reference>
<dbReference type="EMBL" id="LSRX01000722">
    <property type="protein sequence ID" value="OLP90237.1"/>
    <property type="molecule type" value="Genomic_DNA"/>
</dbReference>
<feature type="transmembrane region" description="Helical" evidence="6">
    <location>
        <begin position="284"/>
        <end position="307"/>
    </location>
</feature>
<evidence type="ECO:0000256" key="5">
    <source>
        <dbReference type="SAM" id="MobiDB-lite"/>
    </source>
</evidence>
<dbReference type="InterPro" id="IPR043203">
    <property type="entry name" value="VGCC_Ca_Na"/>
</dbReference>
<keyword evidence="9" id="KW-1185">Reference proteome</keyword>
<comment type="subcellular location">
    <subcellularLocation>
        <location evidence="1">Membrane</location>
        <topology evidence="1">Multi-pass membrane protein</topology>
    </subcellularLocation>
</comment>
<dbReference type="Gene3D" id="1.20.120.350">
    <property type="entry name" value="Voltage-gated potassium channels. Chain C"/>
    <property type="match status" value="1"/>
</dbReference>
<dbReference type="AlphaFoldDB" id="A0A1Q9D508"/>
<gene>
    <name evidence="8" type="primary">CACNA1E</name>
    <name evidence="8" type="ORF">AK812_SmicGene28206</name>
</gene>
<keyword evidence="3 6" id="KW-1133">Transmembrane helix</keyword>